<feature type="domain" description="Bacterial transcriptional activator" evidence="1">
    <location>
        <begin position="982"/>
        <end position="1125"/>
    </location>
</feature>
<proteinExistence type="predicted"/>
<dbReference type="InterPro" id="IPR036388">
    <property type="entry name" value="WH-like_DNA-bd_sf"/>
</dbReference>
<dbReference type="SUPFAM" id="SSF52540">
    <property type="entry name" value="P-loop containing nucleoside triphosphate hydrolases"/>
    <property type="match status" value="1"/>
</dbReference>
<dbReference type="SMART" id="SM00028">
    <property type="entry name" value="TPR"/>
    <property type="match status" value="6"/>
</dbReference>
<dbReference type="Pfam" id="PF13424">
    <property type="entry name" value="TPR_12"/>
    <property type="match status" value="1"/>
</dbReference>
<dbReference type="EMBL" id="BIFR01000002">
    <property type="protein sequence ID" value="GCE14909.1"/>
    <property type="molecule type" value="Genomic_DNA"/>
</dbReference>
<dbReference type="Gene3D" id="1.10.10.10">
    <property type="entry name" value="Winged helix-like DNA-binding domain superfamily/Winged helix DNA-binding domain"/>
    <property type="match status" value="1"/>
</dbReference>
<dbReference type="SUPFAM" id="SSF48452">
    <property type="entry name" value="TPR-like"/>
    <property type="match status" value="3"/>
</dbReference>
<dbReference type="InterPro" id="IPR059106">
    <property type="entry name" value="WHD_MalT"/>
</dbReference>
<evidence type="ECO:0000313" key="2">
    <source>
        <dbReference type="EMBL" id="GCE14909.1"/>
    </source>
</evidence>
<accession>A0A402A741</accession>
<dbReference type="GO" id="GO:0006355">
    <property type="term" value="P:regulation of DNA-templated transcription"/>
    <property type="evidence" value="ECO:0007669"/>
    <property type="project" value="InterPro"/>
</dbReference>
<reference evidence="3" key="1">
    <citation type="submission" date="2018-12" db="EMBL/GenBank/DDBJ databases">
        <title>Tengunoibacter tsumagoiensis gen. nov., sp. nov., Dictyobacter kobayashii sp. nov., D. alpinus sp. nov., and D. joshuensis sp. nov. and description of Dictyobacteraceae fam. nov. within the order Ktedonobacterales isolated from Tengu-no-mugimeshi.</title>
        <authorList>
            <person name="Wang C.M."/>
            <person name="Zheng Y."/>
            <person name="Sakai Y."/>
            <person name="Toyoda A."/>
            <person name="Minakuchi Y."/>
            <person name="Abe K."/>
            <person name="Yokota A."/>
            <person name="Yabe S."/>
        </authorList>
    </citation>
    <scope>NUCLEOTIDE SEQUENCE [LARGE SCALE GENOMIC DNA]</scope>
    <source>
        <strain evidence="3">Uno3</strain>
    </source>
</reference>
<dbReference type="Pfam" id="PF03704">
    <property type="entry name" value="BTAD"/>
    <property type="match status" value="1"/>
</dbReference>
<dbReference type="Pfam" id="PF25873">
    <property type="entry name" value="WHD_MalT"/>
    <property type="match status" value="1"/>
</dbReference>
<dbReference type="Proteomes" id="UP000287352">
    <property type="component" value="Unassembled WGS sequence"/>
</dbReference>
<dbReference type="PANTHER" id="PTHR35807:SF2">
    <property type="entry name" value="TRANSCRIPTIONAL ACTIVATOR DOMAIN"/>
    <property type="match status" value="1"/>
</dbReference>
<keyword evidence="3" id="KW-1185">Reference proteome</keyword>
<evidence type="ECO:0000313" key="3">
    <source>
        <dbReference type="Proteomes" id="UP000287352"/>
    </source>
</evidence>
<evidence type="ECO:0000259" key="1">
    <source>
        <dbReference type="SMART" id="SM01043"/>
    </source>
</evidence>
<dbReference type="AlphaFoldDB" id="A0A402A741"/>
<dbReference type="SUPFAM" id="SSF46894">
    <property type="entry name" value="C-terminal effector domain of the bipartite response regulators"/>
    <property type="match status" value="1"/>
</dbReference>
<dbReference type="InterPro" id="IPR027417">
    <property type="entry name" value="P-loop_NTPase"/>
</dbReference>
<dbReference type="PANTHER" id="PTHR35807">
    <property type="entry name" value="TRANSCRIPTIONAL REGULATOR REDD-RELATED"/>
    <property type="match status" value="1"/>
</dbReference>
<dbReference type="SMART" id="SM01043">
    <property type="entry name" value="BTAD"/>
    <property type="match status" value="1"/>
</dbReference>
<protein>
    <recommendedName>
        <fullName evidence="1">Bacterial transcriptional activator domain-containing protein</fullName>
    </recommendedName>
</protein>
<dbReference type="InterPro" id="IPR051677">
    <property type="entry name" value="AfsR-DnrI-RedD_regulator"/>
</dbReference>
<dbReference type="InterPro" id="IPR011990">
    <property type="entry name" value="TPR-like_helical_dom_sf"/>
</dbReference>
<gene>
    <name evidence="2" type="ORF">KTT_47680</name>
</gene>
<dbReference type="InterPro" id="IPR005158">
    <property type="entry name" value="BTAD"/>
</dbReference>
<dbReference type="Gene3D" id="3.40.50.300">
    <property type="entry name" value="P-loop containing nucleotide triphosphate hydrolases"/>
    <property type="match status" value="1"/>
</dbReference>
<organism evidence="2 3">
    <name type="scientific">Tengunoibacter tsumagoiensis</name>
    <dbReference type="NCBI Taxonomy" id="2014871"/>
    <lineage>
        <taxon>Bacteria</taxon>
        <taxon>Bacillati</taxon>
        <taxon>Chloroflexota</taxon>
        <taxon>Ktedonobacteria</taxon>
        <taxon>Ktedonobacterales</taxon>
        <taxon>Dictyobacteraceae</taxon>
        <taxon>Tengunoibacter</taxon>
    </lineage>
</organism>
<dbReference type="InterPro" id="IPR016032">
    <property type="entry name" value="Sig_transdc_resp-reg_C-effctor"/>
</dbReference>
<sequence>MRESFFPPLPLKWRGFQKGTSVTNTSDTRKITSPILPASILYRESLINYLHESTAGPALGLPHYKLILLHAPAGYGKTTLLADFARHTQLPCCWYLLENTDTDKITFLKYLITSIRLRFPSLNTVLDSLLTNALATNNKHRYEAVIDALIATIEEDCPERFAIILCNYQEVNEYQEINDLLNYLLRKLPTKCVLIIDSRATPDLEFASLLARREMIGMGSAFLQFHAQEIYQLAQLQGKGQMTLAEAKQLVDAFEGWITGILLSSHLSTMQLLRQSHDASLIMAHQGIETDRQYLFSYVVNEVFRHHPQVYSFLKEASILLEMTPSLCSQILNVPDAYEHLQYLEQNGLFVTHSGEGTQISYVCHPVLRELFSSELHHQAPERFRALHHRAALFFQETDDYRKAIYHAKEAKEHVMVAELIITAHEQMMDQGNIETLTWWIDSLPTYTLACYPKLPLLRAKIYLLAGDHTNALSLLDQVEQSSIHQSLTSDEQAKLLFIEQQVLRSQALFQRGRYDQVNILCEQMLKDLPSHEIKTRAEVHTRLGVCSNLQGNYTVGIEHLQKALQLLGRHTMNHRTAEIHGALASTYSLLGNFSLAEHHITRAISYGELLHDEWGKINNITRLALIKQRQGAFDDAESAFNEALNLARKPTNFLRGQAYALVNLGVLHQQRTFYEKSLEAIENGLALARQVEDKYLINYALCMLSTTYLYMGDASTALLLLSEVSIPDPKNTSLPGYEQAIYELVYGTILFYQQRYTEAYPRLLHIQASFNTMGLKSESLQAAIRLSACQLELQQISDCAHRMQWVAKQSKVKNGYEHLVLSEVQRLPTLQRAIETLPEMAAVRNLIAPTSLVPEVRTPVDQKQQIAEGEALQVLQVTTPQPKITIQAFGEPLVSLQDRPITRWRMARSMELFFFLLNCGKPMRKEQIITALWSEVDEQINQTFHSTVYYLRKALETPCIITQGSLYTLDLPSHYGPNISYDVAAFLDYQSKAKQAFTQDDKAYKEALLSMVNLYHGQYVQSFYSDWCILQRDNLQHAYLDARNQLAQIAWHEDQFDESIDHLQQILTIDNCYEEAHYWLMRCYLRQGKRGLALRQYQRCRETLSEELGTEPGSAIQTLYQRSIHRG</sequence>
<comment type="caution">
    <text evidence="2">The sequence shown here is derived from an EMBL/GenBank/DDBJ whole genome shotgun (WGS) entry which is preliminary data.</text>
</comment>
<dbReference type="InterPro" id="IPR019734">
    <property type="entry name" value="TPR_rpt"/>
</dbReference>
<name>A0A402A741_9CHLR</name>
<dbReference type="GO" id="GO:0003677">
    <property type="term" value="F:DNA binding"/>
    <property type="evidence" value="ECO:0007669"/>
    <property type="project" value="InterPro"/>
</dbReference>
<dbReference type="Gene3D" id="1.25.40.10">
    <property type="entry name" value="Tetratricopeptide repeat domain"/>
    <property type="match status" value="3"/>
</dbReference>